<feature type="region of interest" description="Disordered" evidence="1">
    <location>
        <begin position="1"/>
        <end position="27"/>
    </location>
</feature>
<feature type="compositionally biased region" description="Basic and acidic residues" evidence="1">
    <location>
        <begin position="589"/>
        <end position="606"/>
    </location>
</feature>
<feature type="region of interest" description="Disordered" evidence="1">
    <location>
        <begin position="577"/>
        <end position="606"/>
    </location>
</feature>
<dbReference type="RefSeq" id="WP_230272970.1">
    <property type="nucleotide sequence ID" value="NZ_JAJKFW010000018.1"/>
</dbReference>
<proteinExistence type="predicted"/>
<feature type="compositionally biased region" description="Gly residues" evidence="1">
    <location>
        <begin position="118"/>
        <end position="129"/>
    </location>
</feature>
<evidence type="ECO:0008006" key="5">
    <source>
        <dbReference type="Google" id="ProtNLM"/>
    </source>
</evidence>
<sequence>MNTNPSPADSHDDGPEHQGSESTRDDAMLDLLLQEALGGPAPPDQTRLILGRLSLEESASRTSKKNAAGKRSSGASKKLSPAIVIIGTAAALLLCVGIGVGVKYRLDRAALANTTEGSSGGTATPGGSGSSDSDTNRPGSAIAPGNNNGRPSAPADPKTTPPKTRPKSKPIELAGSPSELAPAFPLTENAESVPSGEQPSTDRERQSVRPRPAPQPITLVSRQLDDRWQSHWKRLGVQPTAERSHEAQQKEFADRLGVAIPAEVIGDVEATRRALQSEANRSVISERLVMAFLGKANDQAAEQLSGVLQRGTGLDQLISGWMLPTSNSPSDSADEGKNSKAANPWLRLLEPANLHEVTVKTASLTAHQDLRCQRCHEVPNAGDKVPTQSDYWSFAAGLSAWKQPSRAKQDVFYDTADGRQRMATRPSPASMQRWARDLVGSRRLAEGIVANLFAMVHGTSAMTGPFDLSVAGAVAPPPEMLRPLADDLLASDFDVLRTLSILVSDVASQRSVPDAMTPQGILLANDDQWQNAVASVHAMAARSPFQRPESVQRRLQLARLDAKPNWPDEKGREALLAQPLGSELNADGTPKDRQQRRPNESRSREERLQIAAAGYPMRESMIVPAWLERLPDFDSRLDHIAHLAGRLKLSDAEKELALQAREAGDNEALIYERLWWIIQPRS</sequence>
<name>A0ABS8NF76_9BACT</name>
<keyword evidence="2" id="KW-0472">Membrane</keyword>
<feature type="region of interest" description="Disordered" evidence="1">
    <location>
        <begin position="114"/>
        <end position="218"/>
    </location>
</feature>
<feature type="compositionally biased region" description="Low complexity" evidence="1">
    <location>
        <begin position="151"/>
        <end position="162"/>
    </location>
</feature>
<feature type="region of interest" description="Disordered" evidence="1">
    <location>
        <begin position="56"/>
        <end position="77"/>
    </location>
</feature>
<evidence type="ECO:0000313" key="3">
    <source>
        <dbReference type="EMBL" id="MCC9642212.1"/>
    </source>
</evidence>
<reference evidence="3" key="1">
    <citation type="submission" date="2021-11" db="EMBL/GenBank/DDBJ databases">
        <title>Genome sequence.</title>
        <authorList>
            <person name="Sun Q."/>
        </authorList>
    </citation>
    <scope>NUCLEOTIDE SEQUENCE</scope>
    <source>
        <strain evidence="3">JC740</strain>
    </source>
</reference>
<evidence type="ECO:0000256" key="1">
    <source>
        <dbReference type="SAM" id="MobiDB-lite"/>
    </source>
</evidence>
<feature type="compositionally biased region" description="Polar residues" evidence="1">
    <location>
        <begin position="189"/>
        <end position="199"/>
    </location>
</feature>
<protein>
    <recommendedName>
        <fullName evidence="5">DUF1549 domain-containing protein</fullName>
    </recommendedName>
</protein>
<feature type="compositionally biased region" description="Basic and acidic residues" evidence="1">
    <location>
        <begin position="9"/>
        <end position="27"/>
    </location>
</feature>
<comment type="caution">
    <text evidence="3">The sequence shown here is derived from an EMBL/GenBank/DDBJ whole genome shotgun (WGS) entry which is preliminary data.</text>
</comment>
<dbReference type="EMBL" id="JAJKFW010000018">
    <property type="protein sequence ID" value="MCC9642212.1"/>
    <property type="molecule type" value="Genomic_DNA"/>
</dbReference>
<keyword evidence="2" id="KW-0812">Transmembrane</keyword>
<feature type="transmembrane region" description="Helical" evidence="2">
    <location>
        <begin position="79"/>
        <end position="102"/>
    </location>
</feature>
<accession>A0ABS8NF76</accession>
<keyword evidence="4" id="KW-1185">Reference proteome</keyword>
<organism evidence="3 4">
    <name type="scientific">Rhodopirellula halodulae</name>
    <dbReference type="NCBI Taxonomy" id="2894198"/>
    <lineage>
        <taxon>Bacteria</taxon>
        <taxon>Pseudomonadati</taxon>
        <taxon>Planctomycetota</taxon>
        <taxon>Planctomycetia</taxon>
        <taxon>Pirellulales</taxon>
        <taxon>Pirellulaceae</taxon>
        <taxon>Rhodopirellula</taxon>
    </lineage>
</organism>
<dbReference type="Proteomes" id="UP001430306">
    <property type="component" value="Unassembled WGS sequence"/>
</dbReference>
<evidence type="ECO:0000313" key="4">
    <source>
        <dbReference type="Proteomes" id="UP001430306"/>
    </source>
</evidence>
<evidence type="ECO:0000256" key="2">
    <source>
        <dbReference type="SAM" id="Phobius"/>
    </source>
</evidence>
<keyword evidence="2" id="KW-1133">Transmembrane helix</keyword>
<gene>
    <name evidence="3" type="ORF">LOC71_07995</name>
</gene>